<keyword evidence="8 13" id="KW-1208">Phospholipid metabolism</keyword>
<comment type="caution">
    <text evidence="13">Lacks conserved residue(s) required for the propagation of feature annotation.</text>
</comment>
<keyword evidence="7 13" id="KW-0594">Phospholipid biosynthesis</keyword>
<feature type="binding site" evidence="13">
    <location>
        <position position="252"/>
    </location>
    <ligand>
        <name>sn-glycerol 3-phosphate</name>
        <dbReference type="ChEBI" id="CHEBI:57597"/>
    </ligand>
</feature>
<dbReference type="Gene3D" id="1.10.1040.10">
    <property type="entry name" value="N-(1-d-carboxylethyl)-l-norvaline Dehydrogenase, domain 2"/>
    <property type="match status" value="1"/>
</dbReference>
<dbReference type="GO" id="GO:0006650">
    <property type="term" value="P:glycerophospholipid metabolic process"/>
    <property type="evidence" value="ECO:0007669"/>
    <property type="project" value="UniProtKB-UniRule"/>
</dbReference>
<feature type="active site" description="Proton acceptor" evidence="13 14">
    <location>
        <position position="187"/>
    </location>
</feature>
<accession>A0A1W1YMG7</accession>
<evidence type="ECO:0000259" key="19">
    <source>
        <dbReference type="Pfam" id="PF07479"/>
    </source>
</evidence>
<feature type="binding site" evidence="13">
    <location>
        <position position="250"/>
    </location>
    <ligand>
        <name>sn-glycerol 3-phosphate</name>
        <dbReference type="ChEBI" id="CHEBI:57597"/>
    </ligand>
</feature>
<evidence type="ECO:0000256" key="12">
    <source>
        <dbReference type="ARBA" id="ARBA00080511"/>
    </source>
</evidence>
<dbReference type="SUPFAM" id="SSF51735">
    <property type="entry name" value="NAD(P)-binding Rossmann-fold domains"/>
    <property type="match status" value="1"/>
</dbReference>
<dbReference type="PANTHER" id="PTHR11728">
    <property type="entry name" value="GLYCEROL-3-PHOSPHATE DEHYDROGENASE"/>
    <property type="match status" value="1"/>
</dbReference>
<evidence type="ECO:0000256" key="4">
    <source>
        <dbReference type="ARBA" id="ARBA00023002"/>
    </source>
</evidence>
<dbReference type="InterPro" id="IPR008927">
    <property type="entry name" value="6-PGluconate_DH-like_C_sf"/>
</dbReference>
<feature type="domain" description="Glycerol-3-phosphate dehydrogenase NAD-dependent N-terminal" evidence="18">
    <location>
        <begin position="3"/>
        <end position="156"/>
    </location>
</feature>
<feature type="binding site" evidence="13">
    <location>
        <position position="134"/>
    </location>
    <ligand>
        <name>sn-glycerol 3-phosphate</name>
        <dbReference type="ChEBI" id="CHEBI:57597"/>
    </ligand>
</feature>
<dbReference type="EMBL" id="FWXW01000001">
    <property type="protein sequence ID" value="SMC37349.1"/>
    <property type="molecule type" value="Genomic_DNA"/>
</dbReference>
<dbReference type="STRING" id="1122930.SAMN02745168_0537"/>
<dbReference type="Gene3D" id="3.40.50.720">
    <property type="entry name" value="NAD(P)-binding Rossmann-like Domain"/>
    <property type="match status" value="1"/>
</dbReference>
<proteinExistence type="inferred from homology"/>
<evidence type="ECO:0000256" key="8">
    <source>
        <dbReference type="ARBA" id="ARBA00023264"/>
    </source>
</evidence>
<dbReference type="GO" id="GO:0046167">
    <property type="term" value="P:glycerol-3-phosphate biosynthetic process"/>
    <property type="evidence" value="ECO:0007669"/>
    <property type="project" value="UniProtKB-UniRule"/>
</dbReference>
<dbReference type="RefSeq" id="WP_084233171.1">
    <property type="nucleotide sequence ID" value="NZ_FWXW01000001.1"/>
</dbReference>
<dbReference type="NCBIfam" id="NF000940">
    <property type="entry name" value="PRK00094.1-2"/>
    <property type="match status" value="1"/>
</dbReference>
<dbReference type="InterPro" id="IPR013328">
    <property type="entry name" value="6PGD_dom2"/>
</dbReference>
<dbReference type="GO" id="GO:0141153">
    <property type="term" value="F:glycerol-3-phosphate dehydrogenase (NADP+) activity"/>
    <property type="evidence" value="ECO:0007669"/>
    <property type="project" value="RHEA"/>
</dbReference>
<evidence type="ECO:0000256" key="17">
    <source>
        <dbReference type="RuleBase" id="RU000437"/>
    </source>
</evidence>
<evidence type="ECO:0000256" key="15">
    <source>
        <dbReference type="PIRSR" id="PIRSR000114-2"/>
    </source>
</evidence>
<feature type="binding site" evidence="15">
    <location>
        <position position="103"/>
    </location>
    <ligand>
        <name>substrate</name>
    </ligand>
</feature>
<evidence type="ECO:0000256" key="6">
    <source>
        <dbReference type="ARBA" id="ARBA00023098"/>
    </source>
</evidence>
<keyword evidence="4 13" id="KW-0560">Oxidoreductase</keyword>
<organism evidence="20 21">
    <name type="scientific">Papillibacter cinnamivorans DSM 12816</name>
    <dbReference type="NCBI Taxonomy" id="1122930"/>
    <lineage>
        <taxon>Bacteria</taxon>
        <taxon>Bacillati</taxon>
        <taxon>Bacillota</taxon>
        <taxon>Clostridia</taxon>
        <taxon>Eubacteriales</taxon>
        <taxon>Oscillospiraceae</taxon>
        <taxon>Papillibacter</taxon>
    </lineage>
</organism>
<feature type="binding site" evidence="13">
    <location>
        <position position="136"/>
    </location>
    <ligand>
        <name>NADPH</name>
        <dbReference type="ChEBI" id="CHEBI:57783"/>
    </ligand>
</feature>
<sequence>MNISVLGSGGWGTALSLLLLENGHKVRLWSAFPEEEERLRSSGENPLLSGVPLSKDLEITSDITEISDSAVVVFAAPSFAVRQTAKKAAPHLAPDAVLVSVSKGIEKGSMLRLSQVIAQETGEGHPMVALSGPSHAEEVGRGVPTGCVAASVDRKAAEFVQDVFMCPRFRVYASPDIVGVELGAALKNVIALCSGVCDGMNCGDNTKAMLMTRGLAEIARLGAAMGGRRETFAGLAGVGDLIVTCTSMHSRNRRAGILIGQGVEPAEAVRRIGAVVEGYFAAEVAKSLSERYNVEMPISLGAYRVLYQGSRPETVLQELMTRSRKHEIEDSWT</sequence>
<evidence type="ECO:0000313" key="20">
    <source>
        <dbReference type="EMBL" id="SMC37349.1"/>
    </source>
</evidence>
<dbReference type="PIRSF" id="PIRSF000114">
    <property type="entry name" value="Glycerol-3-P_dh"/>
    <property type="match status" value="1"/>
</dbReference>
<dbReference type="AlphaFoldDB" id="A0A1W1YMG7"/>
<dbReference type="FunFam" id="3.40.50.720:FF:000019">
    <property type="entry name" value="Glycerol-3-phosphate dehydrogenase [NAD(P)+]"/>
    <property type="match status" value="1"/>
</dbReference>
<dbReference type="UniPathway" id="UPA00940"/>
<dbReference type="Pfam" id="PF01210">
    <property type="entry name" value="NAD_Gly3P_dh_N"/>
    <property type="match status" value="1"/>
</dbReference>
<evidence type="ECO:0000259" key="18">
    <source>
        <dbReference type="Pfam" id="PF01210"/>
    </source>
</evidence>
<dbReference type="InterPro" id="IPR036291">
    <property type="entry name" value="NAD(P)-bd_dom_sf"/>
</dbReference>
<evidence type="ECO:0000256" key="5">
    <source>
        <dbReference type="ARBA" id="ARBA00023027"/>
    </source>
</evidence>
<keyword evidence="13" id="KW-0963">Cytoplasm</keyword>
<feature type="binding site" evidence="13">
    <location>
        <position position="275"/>
    </location>
    <ligand>
        <name>NADPH</name>
        <dbReference type="ChEBI" id="CHEBI:57783"/>
    </ligand>
</feature>
<dbReference type="GO" id="GO:0008654">
    <property type="term" value="P:phospholipid biosynthetic process"/>
    <property type="evidence" value="ECO:0007669"/>
    <property type="project" value="UniProtKB-KW"/>
</dbReference>
<evidence type="ECO:0000256" key="14">
    <source>
        <dbReference type="PIRSR" id="PIRSR000114-1"/>
    </source>
</evidence>
<dbReference type="SUPFAM" id="SSF48179">
    <property type="entry name" value="6-phosphogluconate dehydrogenase C-terminal domain-like"/>
    <property type="match status" value="1"/>
</dbReference>
<dbReference type="InterPro" id="IPR006168">
    <property type="entry name" value="G3P_DH_NAD-dep"/>
</dbReference>
<dbReference type="Proteomes" id="UP000192790">
    <property type="component" value="Unassembled WGS sequence"/>
</dbReference>
<feature type="binding site" evidence="13">
    <location>
        <position position="103"/>
    </location>
    <ligand>
        <name>NADPH</name>
        <dbReference type="ChEBI" id="CHEBI:57783"/>
    </ligand>
</feature>
<feature type="binding site" evidence="13">
    <location>
        <position position="251"/>
    </location>
    <ligand>
        <name>sn-glycerol 3-phosphate</name>
        <dbReference type="ChEBI" id="CHEBI:57597"/>
    </ligand>
</feature>
<dbReference type="GO" id="GO:0005975">
    <property type="term" value="P:carbohydrate metabolic process"/>
    <property type="evidence" value="ECO:0007669"/>
    <property type="project" value="InterPro"/>
</dbReference>
<evidence type="ECO:0000256" key="7">
    <source>
        <dbReference type="ARBA" id="ARBA00023209"/>
    </source>
</evidence>
<evidence type="ECO:0000256" key="11">
    <source>
        <dbReference type="ARBA" id="ARBA00069372"/>
    </source>
</evidence>
<evidence type="ECO:0000256" key="1">
    <source>
        <dbReference type="ARBA" id="ARBA00011009"/>
    </source>
</evidence>
<keyword evidence="21" id="KW-1185">Reference proteome</keyword>
<evidence type="ECO:0000256" key="3">
    <source>
        <dbReference type="ARBA" id="ARBA00022857"/>
    </source>
</evidence>
<dbReference type="InterPro" id="IPR011128">
    <property type="entry name" value="G3P_DH_NAD-dep_N"/>
</dbReference>
<feature type="binding site" evidence="13">
    <location>
        <position position="251"/>
    </location>
    <ligand>
        <name>NADPH</name>
        <dbReference type="ChEBI" id="CHEBI:57783"/>
    </ligand>
</feature>
<comment type="pathway">
    <text evidence="13">Membrane lipid metabolism; glycerophospholipid metabolism.</text>
</comment>
<comment type="subcellular location">
    <subcellularLocation>
        <location evidence="13">Cytoplasm</location>
    </subcellularLocation>
</comment>
<evidence type="ECO:0000256" key="16">
    <source>
        <dbReference type="PIRSR" id="PIRSR000114-3"/>
    </source>
</evidence>
<dbReference type="PANTHER" id="PTHR11728:SF1">
    <property type="entry name" value="GLYCEROL-3-PHOSPHATE DEHYDROGENASE [NAD(+)] 2, CHLOROPLASTIC"/>
    <property type="match status" value="1"/>
</dbReference>
<dbReference type="Pfam" id="PF07479">
    <property type="entry name" value="NAD_Gly3P_dh_C"/>
    <property type="match status" value="1"/>
</dbReference>
<keyword evidence="13" id="KW-0547">Nucleotide-binding</keyword>
<dbReference type="NCBIfam" id="NF000942">
    <property type="entry name" value="PRK00094.1-4"/>
    <property type="match status" value="1"/>
</dbReference>
<gene>
    <name evidence="13" type="primary">gpsA</name>
    <name evidence="20" type="ORF">SAMN02745168_0537</name>
</gene>
<dbReference type="GO" id="GO:0141152">
    <property type="term" value="F:glycerol-3-phosphate dehydrogenase (NAD+) activity"/>
    <property type="evidence" value="ECO:0007669"/>
    <property type="project" value="RHEA"/>
</dbReference>
<comment type="function">
    <text evidence="13">Catalyzes the reduction of the glycolytic intermediate dihydroxyacetone phosphate (DHAP) to sn-glycerol 3-phosphate (G3P), the key precursor for phospholipid synthesis.</text>
</comment>
<dbReference type="GO" id="GO:0051287">
    <property type="term" value="F:NAD binding"/>
    <property type="evidence" value="ECO:0007669"/>
    <property type="project" value="InterPro"/>
</dbReference>
<evidence type="ECO:0000256" key="2">
    <source>
        <dbReference type="ARBA" id="ARBA00022516"/>
    </source>
</evidence>
<reference evidence="20 21" key="1">
    <citation type="submission" date="2017-04" db="EMBL/GenBank/DDBJ databases">
        <authorList>
            <person name="Afonso C.L."/>
            <person name="Miller P.J."/>
            <person name="Scott M.A."/>
            <person name="Spackman E."/>
            <person name="Goraichik I."/>
            <person name="Dimitrov K.M."/>
            <person name="Suarez D.L."/>
            <person name="Swayne D.E."/>
        </authorList>
    </citation>
    <scope>NUCLEOTIDE SEQUENCE [LARGE SCALE GENOMIC DNA]</scope>
    <source>
        <strain evidence="20 21">DSM 12816</strain>
    </source>
</reference>
<comment type="similarity">
    <text evidence="1 13 17">Belongs to the NAD-dependent glycerol-3-phosphate dehydrogenase family.</text>
</comment>
<evidence type="ECO:0000256" key="13">
    <source>
        <dbReference type="HAMAP-Rule" id="MF_00394"/>
    </source>
</evidence>
<comment type="catalytic activity">
    <reaction evidence="9">
        <text>sn-glycerol 3-phosphate + NADP(+) = dihydroxyacetone phosphate + NADPH + H(+)</text>
        <dbReference type="Rhea" id="RHEA:11096"/>
        <dbReference type="ChEBI" id="CHEBI:15378"/>
        <dbReference type="ChEBI" id="CHEBI:57597"/>
        <dbReference type="ChEBI" id="CHEBI:57642"/>
        <dbReference type="ChEBI" id="CHEBI:57783"/>
        <dbReference type="ChEBI" id="CHEBI:58349"/>
        <dbReference type="EC" id="1.1.1.94"/>
    </reaction>
    <physiologicalReaction direction="right-to-left" evidence="9">
        <dbReference type="Rhea" id="RHEA:11098"/>
    </physiologicalReaction>
</comment>
<feature type="binding site" evidence="13">
    <location>
        <position position="132"/>
    </location>
    <ligand>
        <name>sn-glycerol 3-phosphate</name>
        <dbReference type="ChEBI" id="CHEBI:57597"/>
    </ligand>
</feature>
<dbReference type="FunFam" id="1.10.1040.10:FF:000001">
    <property type="entry name" value="Glycerol-3-phosphate dehydrogenase [NAD(P)+]"/>
    <property type="match status" value="1"/>
</dbReference>
<evidence type="ECO:0000256" key="9">
    <source>
        <dbReference type="ARBA" id="ARBA00052716"/>
    </source>
</evidence>
<feature type="binding site" evidence="13">
    <location>
        <position position="103"/>
    </location>
    <ligand>
        <name>sn-glycerol 3-phosphate</name>
        <dbReference type="ChEBI" id="CHEBI:57597"/>
    </ligand>
</feature>
<feature type="binding site" evidence="16">
    <location>
        <begin position="7"/>
        <end position="12"/>
    </location>
    <ligand>
        <name>NAD(+)</name>
        <dbReference type="ChEBI" id="CHEBI:57540"/>
    </ligand>
</feature>
<dbReference type="EC" id="1.1.1.94" evidence="10 13"/>
<keyword evidence="2 13" id="KW-0444">Lipid biosynthesis</keyword>
<dbReference type="GO" id="GO:0046168">
    <property type="term" value="P:glycerol-3-phosphate catabolic process"/>
    <property type="evidence" value="ECO:0007669"/>
    <property type="project" value="InterPro"/>
</dbReference>
<dbReference type="InterPro" id="IPR006109">
    <property type="entry name" value="G3P_DH_NAD-dep_C"/>
</dbReference>
<feature type="binding site" evidence="16">
    <location>
        <position position="251"/>
    </location>
    <ligand>
        <name>NAD(+)</name>
        <dbReference type="ChEBI" id="CHEBI:57540"/>
    </ligand>
</feature>
<feature type="binding site" evidence="13">
    <location>
        <position position="11"/>
    </location>
    <ligand>
        <name>NADPH</name>
        <dbReference type="ChEBI" id="CHEBI:57783"/>
    </ligand>
</feature>
<dbReference type="GO" id="GO:0005829">
    <property type="term" value="C:cytosol"/>
    <property type="evidence" value="ECO:0007669"/>
    <property type="project" value="TreeGrafter"/>
</dbReference>
<dbReference type="HAMAP" id="MF_00394">
    <property type="entry name" value="NAD_Glyc3P_dehydrog"/>
    <property type="match status" value="1"/>
</dbReference>
<comment type="catalytic activity">
    <reaction evidence="13">
        <text>sn-glycerol 3-phosphate + NAD(+) = dihydroxyacetone phosphate + NADH + H(+)</text>
        <dbReference type="Rhea" id="RHEA:11092"/>
        <dbReference type="ChEBI" id="CHEBI:15378"/>
        <dbReference type="ChEBI" id="CHEBI:57540"/>
        <dbReference type="ChEBI" id="CHEBI:57597"/>
        <dbReference type="ChEBI" id="CHEBI:57642"/>
        <dbReference type="ChEBI" id="CHEBI:57945"/>
        <dbReference type="EC" id="1.1.1.94"/>
    </reaction>
</comment>
<feature type="binding site" evidence="15">
    <location>
        <begin position="251"/>
        <end position="252"/>
    </location>
    <ligand>
        <name>substrate</name>
    </ligand>
</feature>
<feature type="binding site" evidence="16">
    <location>
        <position position="136"/>
    </location>
    <ligand>
        <name>NAD(+)</name>
        <dbReference type="ChEBI" id="CHEBI:57540"/>
    </ligand>
</feature>
<evidence type="ECO:0000256" key="10">
    <source>
        <dbReference type="ARBA" id="ARBA00066687"/>
    </source>
</evidence>
<name>A0A1W1YMG7_9FIRM</name>
<feature type="binding site" evidence="13">
    <location>
        <position position="240"/>
    </location>
    <ligand>
        <name>sn-glycerol 3-phosphate</name>
        <dbReference type="ChEBI" id="CHEBI:57597"/>
    </ligand>
</feature>
<feature type="binding site" evidence="13">
    <location>
        <position position="277"/>
    </location>
    <ligand>
        <name>NADPH</name>
        <dbReference type="ChEBI" id="CHEBI:57783"/>
    </ligand>
</feature>
<dbReference type="PRINTS" id="PR00077">
    <property type="entry name" value="GPDHDRGNASE"/>
</dbReference>
<dbReference type="OrthoDB" id="9812273at2"/>
<evidence type="ECO:0000313" key="21">
    <source>
        <dbReference type="Proteomes" id="UP000192790"/>
    </source>
</evidence>
<keyword evidence="3 13" id="KW-0521">NADP</keyword>
<keyword evidence="6 13" id="KW-0443">Lipid metabolism</keyword>
<keyword evidence="5 13" id="KW-0520">NAD</keyword>
<feature type="binding site" evidence="13">
    <location>
        <position position="187"/>
    </location>
    <ligand>
        <name>sn-glycerol 3-phosphate</name>
        <dbReference type="ChEBI" id="CHEBI:57597"/>
    </ligand>
</feature>
<feature type="domain" description="Glycerol-3-phosphate dehydrogenase NAD-dependent C-terminal" evidence="19">
    <location>
        <begin position="176"/>
        <end position="316"/>
    </location>
</feature>
<protein>
    <recommendedName>
        <fullName evidence="11 13">Glycerol-3-phosphate dehydrogenase [NAD(P)+]</fullName>
        <ecNumber evidence="10 13">1.1.1.94</ecNumber>
    </recommendedName>
    <alternativeName>
        <fullName evidence="13">NAD(P)(+)-dependent glycerol-3-phosphate dehydrogenase</fullName>
    </alternativeName>
    <alternativeName>
        <fullName evidence="12 13">NAD(P)H-dependent dihydroxyacetone-phosphate reductase</fullName>
    </alternativeName>
</protein>